<evidence type="ECO:0000313" key="2">
    <source>
        <dbReference type="Proteomes" id="UP001148932"/>
    </source>
</evidence>
<dbReference type="NCBIfam" id="TIGR01560">
    <property type="entry name" value="put_DNA_pack"/>
    <property type="match status" value="1"/>
</dbReference>
<dbReference type="Proteomes" id="UP001148932">
    <property type="component" value="Unassembled WGS sequence"/>
</dbReference>
<accession>A0ABT5S2R9</accession>
<protein>
    <submittedName>
        <fullName evidence="1">Head-tail connector protein</fullName>
    </submittedName>
</protein>
<evidence type="ECO:0000313" key="1">
    <source>
        <dbReference type="EMBL" id="MDD2179721.1"/>
    </source>
</evidence>
<comment type="caution">
    <text evidence="1">The sequence shown here is derived from an EMBL/GenBank/DDBJ whole genome shotgun (WGS) entry which is preliminary data.</text>
</comment>
<dbReference type="EMBL" id="JAPCKI010000015">
    <property type="protein sequence ID" value="MDD2179721.1"/>
    <property type="molecule type" value="Genomic_DNA"/>
</dbReference>
<dbReference type="InterPro" id="IPR021146">
    <property type="entry name" value="Phage_gp6-like_head-tail"/>
</dbReference>
<proteinExistence type="predicted"/>
<name>A0ABT5S2R9_9BURK</name>
<dbReference type="RefSeq" id="WP_274113140.1">
    <property type="nucleotide sequence ID" value="NZ_JAPCKI010000015.1"/>
</dbReference>
<reference evidence="1" key="1">
    <citation type="submission" date="2022-10" db="EMBL/GenBank/DDBJ databases">
        <title>Description of microaerobic benzene degrading bacteria.</title>
        <authorList>
            <person name="Bedics A."/>
            <person name="Tancsics A."/>
            <person name="Banerjee S."/>
        </authorList>
    </citation>
    <scope>NUCLEOTIDE SEQUENCE</scope>
    <source>
        <strain evidence="1">D2M1</strain>
    </source>
</reference>
<dbReference type="InterPro" id="IPR006450">
    <property type="entry name" value="Phage_HK97_gp6-like"/>
</dbReference>
<gene>
    <name evidence="1" type="ORF">OIN59_19955</name>
</gene>
<sequence length="93" mass="10029">MAALLTLADVKLHCRIDTNDEDALLGALITASTTAVANELGVASLDDTAAPPIKAAALLLVGDLYENREAQTDRQLFRNQAFDRLLAPYRVYA</sequence>
<keyword evidence="2" id="KW-1185">Reference proteome</keyword>
<dbReference type="Gene3D" id="1.10.3230.30">
    <property type="entry name" value="Phage gp6-like head-tail connector protein"/>
    <property type="match status" value="1"/>
</dbReference>
<dbReference type="Pfam" id="PF05135">
    <property type="entry name" value="Phage_connect_1"/>
    <property type="match status" value="1"/>
</dbReference>
<organism evidence="1 2">
    <name type="scientific">Acidovorax benzenivorans</name>
    <dbReference type="NCBI Taxonomy" id="2987520"/>
    <lineage>
        <taxon>Bacteria</taxon>
        <taxon>Pseudomonadati</taxon>
        <taxon>Pseudomonadota</taxon>
        <taxon>Betaproteobacteria</taxon>
        <taxon>Burkholderiales</taxon>
        <taxon>Comamonadaceae</taxon>
        <taxon>Acidovorax</taxon>
    </lineage>
</organism>
<dbReference type="CDD" id="cd08054">
    <property type="entry name" value="gp6"/>
    <property type="match status" value="1"/>
</dbReference>